<dbReference type="Proteomes" id="UP001363035">
    <property type="component" value="Unassembled WGS sequence"/>
</dbReference>
<name>A0ABU8I7C4_9SPHI</name>
<comment type="caution">
    <text evidence="1">The sequence shown here is derived from an EMBL/GenBank/DDBJ whole genome shotgun (WGS) entry which is preliminary data.</text>
</comment>
<reference evidence="1 2" key="1">
    <citation type="submission" date="2024-01" db="EMBL/GenBank/DDBJ databases">
        <title>Sphingobacterium tenebrionis sp. nov., a novel endophyte isolated from tenebrio molitor intestines.</title>
        <authorList>
            <person name="Zhang C."/>
        </authorList>
    </citation>
    <scope>NUCLEOTIDE SEQUENCE [LARGE SCALE GENOMIC DNA]</scope>
    <source>
        <strain evidence="1 2">PU5-4</strain>
    </source>
</reference>
<sequence length="209" mass="24364">MIQSLLASSLERKDELPNIELANMILEKNDPKSINELIELISSKNKAFQNDSIKVLYEVGEKKPELLIPFFDDFIAFLDSKNNRLQWGAMTALYSIAKEYPNLIYPHLETLHRKAMEGSVITRDNFIAIIILLIKEKEYHALAYHYLQIHLQSCPSNQLPMYAEWVQNNIHMDYAENIGDILEARMLDLEKESKKKRLLKVINKIKSFK</sequence>
<evidence type="ECO:0008006" key="3">
    <source>
        <dbReference type="Google" id="ProtNLM"/>
    </source>
</evidence>
<accession>A0ABU8I7C4</accession>
<dbReference type="InterPro" id="IPR011989">
    <property type="entry name" value="ARM-like"/>
</dbReference>
<dbReference type="InterPro" id="IPR016024">
    <property type="entry name" value="ARM-type_fold"/>
</dbReference>
<dbReference type="Gene3D" id="1.25.10.10">
    <property type="entry name" value="Leucine-rich Repeat Variant"/>
    <property type="match status" value="1"/>
</dbReference>
<proteinExistence type="predicted"/>
<gene>
    <name evidence="1" type="ORF">VJ786_10705</name>
</gene>
<organism evidence="1 2">
    <name type="scientific">Sphingobacterium tenebrionis</name>
    <dbReference type="NCBI Taxonomy" id="3111775"/>
    <lineage>
        <taxon>Bacteria</taxon>
        <taxon>Pseudomonadati</taxon>
        <taxon>Bacteroidota</taxon>
        <taxon>Sphingobacteriia</taxon>
        <taxon>Sphingobacteriales</taxon>
        <taxon>Sphingobacteriaceae</taxon>
        <taxon>Sphingobacterium</taxon>
    </lineage>
</organism>
<dbReference type="SUPFAM" id="SSF48371">
    <property type="entry name" value="ARM repeat"/>
    <property type="match status" value="1"/>
</dbReference>
<evidence type="ECO:0000313" key="2">
    <source>
        <dbReference type="Proteomes" id="UP001363035"/>
    </source>
</evidence>
<evidence type="ECO:0000313" key="1">
    <source>
        <dbReference type="EMBL" id="MEI5985371.1"/>
    </source>
</evidence>
<dbReference type="EMBL" id="JAYLLN010000025">
    <property type="protein sequence ID" value="MEI5985371.1"/>
    <property type="molecule type" value="Genomic_DNA"/>
</dbReference>
<dbReference type="RefSeq" id="WP_134776362.1">
    <property type="nucleotide sequence ID" value="NZ_JAYLLN010000025.1"/>
</dbReference>
<keyword evidence="2" id="KW-1185">Reference proteome</keyword>
<protein>
    <recommendedName>
        <fullName evidence="3">HEAT repeat domain-containing protein</fullName>
    </recommendedName>
</protein>